<evidence type="ECO:0000313" key="8">
    <source>
        <dbReference type="EMBL" id="SPP88716.1"/>
    </source>
</evidence>
<dbReference type="OrthoDB" id="436262at2759"/>
<dbReference type="Pfam" id="PF12922">
    <property type="entry name" value="Cnd1_N"/>
    <property type="match status" value="1"/>
</dbReference>
<dbReference type="PANTHER" id="PTHR14222">
    <property type="entry name" value="CONDENSIN"/>
    <property type="match status" value="1"/>
</dbReference>
<reference evidence="9" key="1">
    <citation type="submission" date="2018-01" db="EMBL/GenBank/DDBJ databases">
        <authorList>
            <person name="Alioto T."/>
            <person name="Alioto T."/>
        </authorList>
    </citation>
    <scope>NUCLEOTIDE SEQUENCE [LARGE SCALE GENOMIC DNA]</scope>
</reference>
<comment type="subcellular location">
    <subcellularLocation>
        <location evidence="1">Nucleus</location>
    </subcellularLocation>
</comment>
<gene>
    <name evidence="8" type="ORF">DGUA_6G018980</name>
</gene>
<dbReference type="GO" id="GO:0007076">
    <property type="term" value="P:mitotic chromosome condensation"/>
    <property type="evidence" value="ECO:0007669"/>
    <property type="project" value="InterPro"/>
</dbReference>
<dbReference type="InterPro" id="IPR016024">
    <property type="entry name" value="ARM-type_fold"/>
</dbReference>
<dbReference type="InterPro" id="IPR026971">
    <property type="entry name" value="CND1/NCAPD3"/>
</dbReference>
<dbReference type="GO" id="GO:0000779">
    <property type="term" value="C:condensed chromosome, centromeric region"/>
    <property type="evidence" value="ECO:0007669"/>
    <property type="project" value="TreeGrafter"/>
</dbReference>
<dbReference type="GO" id="GO:0051301">
    <property type="term" value="P:cell division"/>
    <property type="evidence" value="ECO:0007669"/>
    <property type="project" value="UniProtKB-KW"/>
</dbReference>
<evidence type="ECO:0000256" key="5">
    <source>
        <dbReference type="ARBA" id="ARBA00023306"/>
    </source>
</evidence>
<evidence type="ECO:0000256" key="4">
    <source>
        <dbReference type="ARBA" id="ARBA00023242"/>
    </source>
</evidence>
<dbReference type="InterPro" id="IPR024324">
    <property type="entry name" value="Condensin_cplx_su1_N"/>
</dbReference>
<evidence type="ECO:0000259" key="6">
    <source>
        <dbReference type="Pfam" id="PF12717"/>
    </source>
</evidence>
<feature type="domain" description="Condensin complex subunit 1 N-terminal" evidence="7">
    <location>
        <begin position="80"/>
        <end position="221"/>
    </location>
</feature>
<evidence type="ECO:0000313" key="9">
    <source>
        <dbReference type="Proteomes" id="UP000268350"/>
    </source>
</evidence>
<dbReference type="PANTHER" id="PTHR14222:SF2">
    <property type="entry name" value="CONDENSIN COMPLEX SUBUNIT 1"/>
    <property type="match status" value="1"/>
</dbReference>
<dbReference type="GO" id="GO:0042393">
    <property type="term" value="F:histone binding"/>
    <property type="evidence" value="ECO:0007669"/>
    <property type="project" value="TreeGrafter"/>
</dbReference>
<name>A0A3B0KS32_DROGU</name>
<dbReference type="Pfam" id="PF12717">
    <property type="entry name" value="Cnd1"/>
    <property type="match status" value="1"/>
</dbReference>
<dbReference type="Proteomes" id="UP000268350">
    <property type="component" value="Unassembled WGS sequence"/>
</dbReference>
<proteinExistence type="predicted"/>
<evidence type="ECO:0000259" key="7">
    <source>
        <dbReference type="Pfam" id="PF12922"/>
    </source>
</evidence>
<keyword evidence="4" id="KW-0539">Nucleus</keyword>
<dbReference type="SUPFAM" id="SSF48371">
    <property type="entry name" value="ARM repeat"/>
    <property type="match status" value="1"/>
</dbReference>
<accession>A0A3B0KS32</accession>
<evidence type="ECO:0000256" key="2">
    <source>
        <dbReference type="ARBA" id="ARBA00022618"/>
    </source>
</evidence>
<dbReference type="AlphaFoldDB" id="A0A3B0KS32"/>
<dbReference type="InterPro" id="IPR032682">
    <property type="entry name" value="Cnd1_C"/>
</dbReference>
<keyword evidence="3" id="KW-0498">Mitosis</keyword>
<organism evidence="8 9">
    <name type="scientific">Drosophila guanche</name>
    <name type="common">Fruit fly</name>
    <dbReference type="NCBI Taxonomy" id="7266"/>
    <lineage>
        <taxon>Eukaryota</taxon>
        <taxon>Metazoa</taxon>
        <taxon>Ecdysozoa</taxon>
        <taxon>Arthropoda</taxon>
        <taxon>Hexapoda</taxon>
        <taxon>Insecta</taxon>
        <taxon>Pterygota</taxon>
        <taxon>Neoptera</taxon>
        <taxon>Endopterygota</taxon>
        <taxon>Diptera</taxon>
        <taxon>Brachycera</taxon>
        <taxon>Muscomorpha</taxon>
        <taxon>Ephydroidea</taxon>
        <taxon>Drosophilidae</taxon>
        <taxon>Drosophila</taxon>
        <taxon>Sophophora</taxon>
    </lineage>
</organism>
<dbReference type="GO" id="GO:0005634">
    <property type="term" value="C:nucleus"/>
    <property type="evidence" value="ECO:0007669"/>
    <property type="project" value="UniProtKB-SubCell"/>
</dbReference>
<dbReference type="EMBL" id="OUUW01000015">
    <property type="protein sequence ID" value="SPP88716.1"/>
    <property type="molecule type" value="Genomic_DNA"/>
</dbReference>
<sequence length="767" mass="89182">MAYRVMFVLPRKHSILLTPGPNQYNVRRIFRYQELPKKLEECKAKLSQTRSVFHVYETFKTFYSLIEWNERDGVSIRITMQAFNMMFSSVEYLVQRLTKVLDQIEPLTDQMRLAYLNVTQMTLYLQVTMVKQIDGMAQHPWAEYPEWEEQRFKFLLQLFKILLLPLQRLWNPPVVGDDFIALICNICYDTIIRTPMDDGNQTMFDLVFMILGICIKRFNHDNVFKERILQILRDTTHAASSVARGILTMHDIHGVISIFYTLLKIIVEEMKLKAEDTLTTVSEPFSAFLAKFSSFAKDGVRRFTRNGVIGQSRKDPRRLFFDCFYHQKLTNFDGIAMCVFDYIERMYLFPKVVARSLLKELLELFDNNKYLRESTGPSEILPFMVTRFLFCIGYMIIQKSIRLEIDFDTNEQCPSDEQTDQPKPPKLARLLINGVAMQEPYEDGTIITADQMNVLCEDMLKLNPVGLVHRLKAIIHAISMKPSVSRDPLLQRAVVTTLGRLMCISSSFCPLKIPFLMDLLQLTSKMKIKCGPDLTMRFPNVIEMWSCHLYWQVRSTNAELRLTAAKIMSHLMVNDMIPVKEHLSGLARCIMASEEEIQETAKQFFQMFANKNLNLFYKFLPGIIMQLGESSLRETKMLYNRIEVISFLMGLIPRDGNIEKLLNKLICSLGDSFDGRQCSDIALSLSHINYNVSLLTNLMEKMHLYHVNLQQEDIYQQFFQIIRNSQRQATPEMNATIAEFKKRLRASLLTYSLNASSKLPSTRNFTI</sequence>
<keyword evidence="5" id="KW-0131">Cell cycle</keyword>
<evidence type="ECO:0000256" key="3">
    <source>
        <dbReference type="ARBA" id="ARBA00022776"/>
    </source>
</evidence>
<keyword evidence="2" id="KW-0132">Cell division</keyword>
<dbReference type="GO" id="GO:0010032">
    <property type="term" value="P:meiotic chromosome condensation"/>
    <property type="evidence" value="ECO:0007669"/>
    <property type="project" value="TreeGrafter"/>
</dbReference>
<protein>
    <submittedName>
        <fullName evidence="8">Blast:Condensin complex subunit 1</fullName>
    </submittedName>
</protein>
<evidence type="ECO:0000256" key="1">
    <source>
        <dbReference type="ARBA" id="ARBA00004123"/>
    </source>
</evidence>
<keyword evidence="9" id="KW-1185">Reference proteome</keyword>
<dbReference type="STRING" id="7266.A0A3B0KS32"/>
<feature type="domain" description="Condensin complex subunit 1 C-terminal" evidence="6">
    <location>
        <begin position="535"/>
        <end position="685"/>
    </location>
</feature>
<dbReference type="GO" id="GO:0000796">
    <property type="term" value="C:condensin complex"/>
    <property type="evidence" value="ECO:0007669"/>
    <property type="project" value="TreeGrafter"/>
</dbReference>